<evidence type="ECO:0000256" key="7">
    <source>
        <dbReference type="ARBA" id="ARBA00018337"/>
    </source>
</evidence>
<keyword evidence="16" id="KW-0594">Phospholipid biosynthesis</keyword>
<evidence type="ECO:0000256" key="10">
    <source>
        <dbReference type="ARBA" id="ARBA00022695"/>
    </source>
</evidence>
<protein>
    <recommendedName>
        <fullName evidence="7">Phosphatidate cytidylyltransferase, mitochondrial</fullName>
        <ecNumber evidence="6">2.7.7.41</ecNumber>
    </recommendedName>
    <alternativeName>
        <fullName evidence="18">CDP-diacylglycerol synthase</fullName>
    </alternativeName>
</protein>
<dbReference type="InterPro" id="IPR015222">
    <property type="entry name" value="Tam41"/>
</dbReference>
<dbReference type="GO" id="GO:0032049">
    <property type="term" value="P:cardiolipin biosynthetic process"/>
    <property type="evidence" value="ECO:0007669"/>
    <property type="project" value="InterPro"/>
</dbReference>
<keyword evidence="9" id="KW-0808">Transferase</keyword>
<evidence type="ECO:0000256" key="14">
    <source>
        <dbReference type="ARBA" id="ARBA00023128"/>
    </source>
</evidence>
<evidence type="ECO:0000256" key="12">
    <source>
        <dbReference type="ARBA" id="ARBA00022842"/>
    </source>
</evidence>
<comment type="caution">
    <text evidence="19">The sequence shown here is derived from an EMBL/GenBank/DDBJ whole genome shotgun (WGS) entry which is preliminary data.</text>
</comment>
<comment type="subcellular location">
    <subcellularLocation>
        <location evidence="2">Mitochondrion inner membrane</location>
        <topology evidence="2">Peripheral membrane protein</topology>
        <orientation evidence="2">Matrix side</orientation>
    </subcellularLocation>
</comment>
<gene>
    <name evidence="19" type="ORF">CLIB1423_17S00342</name>
</gene>
<dbReference type="AlphaFoldDB" id="A0A9P0QT73"/>
<comment type="pathway">
    <text evidence="3">Phospholipid metabolism; CDP-diacylglycerol biosynthesis; CDP-diacylglycerol from sn-glycerol 3-phosphate: step 3/3.</text>
</comment>
<comment type="similarity">
    <text evidence="5">Belongs to the TAM41 family.</text>
</comment>
<evidence type="ECO:0000256" key="1">
    <source>
        <dbReference type="ARBA" id="ARBA00001946"/>
    </source>
</evidence>
<keyword evidence="10 19" id="KW-0548">Nucleotidyltransferase</keyword>
<dbReference type="OrthoDB" id="341477at2759"/>
<keyword evidence="13" id="KW-0443">Lipid metabolism</keyword>
<organism evidence="19 20">
    <name type="scientific">[Candida] railenensis</name>
    <dbReference type="NCBI Taxonomy" id="45579"/>
    <lineage>
        <taxon>Eukaryota</taxon>
        <taxon>Fungi</taxon>
        <taxon>Dikarya</taxon>
        <taxon>Ascomycota</taxon>
        <taxon>Saccharomycotina</taxon>
        <taxon>Pichiomycetes</taxon>
        <taxon>Debaryomycetaceae</taxon>
        <taxon>Kurtzmaniella</taxon>
    </lineage>
</organism>
<evidence type="ECO:0000256" key="6">
    <source>
        <dbReference type="ARBA" id="ARBA00012487"/>
    </source>
</evidence>
<dbReference type="EMBL" id="CAKXYY010000017">
    <property type="protein sequence ID" value="CAH2354490.1"/>
    <property type="molecule type" value="Genomic_DNA"/>
</dbReference>
<evidence type="ECO:0000256" key="15">
    <source>
        <dbReference type="ARBA" id="ARBA00023136"/>
    </source>
</evidence>
<evidence type="ECO:0000256" key="13">
    <source>
        <dbReference type="ARBA" id="ARBA00023098"/>
    </source>
</evidence>
<dbReference type="PANTHER" id="PTHR13619:SF0">
    <property type="entry name" value="PHOSPHATIDATE CYTIDYLYLTRANSFERASE, MITOCHONDRIAL"/>
    <property type="match status" value="1"/>
</dbReference>
<dbReference type="GO" id="GO:0004605">
    <property type="term" value="F:phosphatidate cytidylyltransferase activity"/>
    <property type="evidence" value="ECO:0007669"/>
    <property type="project" value="UniProtKB-EC"/>
</dbReference>
<keyword evidence="11" id="KW-0999">Mitochondrion inner membrane</keyword>
<name>A0A9P0QT73_9ASCO</name>
<evidence type="ECO:0000256" key="8">
    <source>
        <dbReference type="ARBA" id="ARBA00022516"/>
    </source>
</evidence>
<keyword evidence="12" id="KW-0460">Magnesium</keyword>
<evidence type="ECO:0000256" key="3">
    <source>
        <dbReference type="ARBA" id="ARBA00005119"/>
    </source>
</evidence>
<dbReference type="Proteomes" id="UP000837801">
    <property type="component" value="Unassembled WGS sequence"/>
</dbReference>
<comment type="cofactor">
    <cofactor evidence="1">
        <name>Mg(2+)</name>
        <dbReference type="ChEBI" id="CHEBI:18420"/>
    </cofactor>
</comment>
<evidence type="ECO:0000256" key="9">
    <source>
        <dbReference type="ARBA" id="ARBA00022679"/>
    </source>
</evidence>
<dbReference type="Pfam" id="PF09139">
    <property type="entry name" value="Tam41_Mmp37"/>
    <property type="match status" value="1"/>
</dbReference>
<dbReference type="PIRSF" id="PIRSF028840">
    <property type="entry name" value="Mmp37"/>
    <property type="match status" value="1"/>
</dbReference>
<keyword evidence="8" id="KW-0444">Lipid biosynthesis</keyword>
<sequence>MKLLRSFVRHYQWTNSKYKSLITSGSSGLKESAAAALSSVPPNVALNSLQPLRNEPLLKLVTSNFPPIQFAFGYGSGVLKQSGYLPGEEQPQIDLMFAIEEGSGGLNWHAENLLRNDGHYSGLKYFGGSKTISYVQKLGAGIYFNPLIPVEHDGARQLIKYGVVSKEDALRDLCEWSNLYLAGRLQKPVNVILDEGKETNPSMTLATEYNLQSALHLATLLLHSEGRASFSTSSLFETITSLSYLGDFRMIIGGENPNKIKNIVSKQIDRFEGLYEPYLERLYEGKVIERVGDQKRSIRLQEQDVHDAVESLPLNFRTHFYKFHDNNDNSGFADSTALRKSLLKTVKTIVRYPSIIQLMKGSLTAGVTKSVKYAWEKKKKNLKRS</sequence>
<dbReference type="GO" id="GO:0016024">
    <property type="term" value="P:CDP-diacylglycerol biosynthetic process"/>
    <property type="evidence" value="ECO:0007669"/>
    <property type="project" value="TreeGrafter"/>
</dbReference>
<evidence type="ECO:0000313" key="19">
    <source>
        <dbReference type="EMBL" id="CAH2354490.1"/>
    </source>
</evidence>
<evidence type="ECO:0000256" key="18">
    <source>
        <dbReference type="ARBA" id="ARBA00029893"/>
    </source>
</evidence>
<evidence type="ECO:0000256" key="5">
    <source>
        <dbReference type="ARBA" id="ARBA00005458"/>
    </source>
</evidence>
<keyword evidence="20" id="KW-1185">Reference proteome</keyword>
<dbReference type="EC" id="2.7.7.41" evidence="6"/>
<evidence type="ECO:0000256" key="16">
    <source>
        <dbReference type="ARBA" id="ARBA00023209"/>
    </source>
</evidence>
<dbReference type="GO" id="GO:0005743">
    <property type="term" value="C:mitochondrial inner membrane"/>
    <property type="evidence" value="ECO:0007669"/>
    <property type="project" value="UniProtKB-SubCell"/>
</dbReference>
<keyword evidence="14" id="KW-0496">Mitochondrion</keyword>
<comment type="pathway">
    <text evidence="4">Lipid metabolism.</text>
</comment>
<evidence type="ECO:0000256" key="17">
    <source>
        <dbReference type="ARBA" id="ARBA00023264"/>
    </source>
</evidence>
<dbReference type="PANTHER" id="PTHR13619">
    <property type="entry name" value="PHOSPHATIDATE CYTIDYLYLTRANSFERASE, MITOCHONDRIAL"/>
    <property type="match status" value="1"/>
</dbReference>
<keyword evidence="17" id="KW-1208">Phospholipid metabolism</keyword>
<keyword evidence="15" id="KW-0472">Membrane</keyword>
<evidence type="ECO:0000256" key="2">
    <source>
        <dbReference type="ARBA" id="ARBA00004443"/>
    </source>
</evidence>
<evidence type="ECO:0000313" key="20">
    <source>
        <dbReference type="Proteomes" id="UP000837801"/>
    </source>
</evidence>
<evidence type="ECO:0000256" key="11">
    <source>
        <dbReference type="ARBA" id="ARBA00022792"/>
    </source>
</evidence>
<proteinExistence type="inferred from homology"/>
<reference evidence="19" key="1">
    <citation type="submission" date="2022-03" db="EMBL/GenBank/DDBJ databases">
        <authorList>
            <person name="Legras J.-L."/>
            <person name="Devillers H."/>
            <person name="Grondin C."/>
        </authorList>
    </citation>
    <scope>NUCLEOTIDE SEQUENCE</scope>
    <source>
        <strain evidence="19">CLIB 1423</strain>
    </source>
</reference>
<accession>A0A9P0QT73</accession>
<evidence type="ECO:0000256" key="4">
    <source>
        <dbReference type="ARBA" id="ARBA00005189"/>
    </source>
</evidence>